<name>A0A7T4URS6_9GAMM</name>
<evidence type="ECO:0000313" key="2">
    <source>
        <dbReference type="Proteomes" id="UP000596063"/>
    </source>
</evidence>
<dbReference type="Gene3D" id="1.10.4010.10">
    <property type="entry name" value="Type II deoxyuridine triphosphatase"/>
    <property type="match status" value="1"/>
</dbReference>
<sequence length="198" mass="22906">MLELQDGMNSKVHPQWIEQQFAWYRAAWIECAELMDHYGYKWWKQQHCDLEQVQLEVIDIWHFGMSAMFTPGVSHEQLAEDIVASLKGWAPQRDDVLSATEALAAHCLNERGFSVPLFWDLMTASGLSFDDLYRQYVGKNVLNFFRQDNGYKEGTYKKLWQGREDNTHLVEILNELDAGATDFADNVYKALGERYAGA</sequence>
<evidence type="ECO:0000313" key="1">
    <source>
        <dbReference type="EMBL" id="QQD20118.1"/>
    </source>
</evidence>
<proteinExistence type="predicted"/>
<reference evidence="1 2" key="1">
    <citation type="submission" date="2020-12" db="EMBL/GenBank/DDBJ databases">
        <authorList>
            <person name="Shan Y."/>
        </authorList>
    </citation>
    <scope>NUCLEOTIDE SEQUENCE [LARGE SCALE GENOMIC DNA]</scope>
    <source>
        <strain evidence="2">csc3.9</strain>
    </source>
</reference>
<organism evidence="1 2">
    <name type="scientific">Spongiibacter nanhainus</name>
    <dbReference type="NCBI Taxonomy" id="2794344"/>
    <lineage>
        <taxon>Bacteria</taxon>
        <taxon>Pseudomonadati</taxon>
        <taxon>Pseudomonadota</taxon>
        <taxon>Gammaproteobacteria</taxon>
        <taxon>Cellvibrionales</taxon>
        <taxon>Spongiibacteraceae</taxon>
        <taxon>Spongiibacter</taxon>
    </lineage>
</organism>
<dbReference type="KEGG" id="snan:I6N98_08515"/>
<dbReference type="EMBL" id="CP066167">
    <property type="protein sequence ID" value="QQD20118.1"/>
    <property type="molecule type" value="Genomic_DNA"/>
</dbReference>
<dbReference type="Proteomes" id="UP000596063">
    <property type="component" value="Chromosome"/>
</dbReference>
<keyword evidence="2" id="KW-1185">Reference proteome</keyword>
<dbReference type="RefSeq" id="WP_198571594.1">
    <property type="nucleotide sequence ID" value="NZ_CP066167.1"/>
</dbReference>
<dbReference type="CDD" id="cd11527">
    <property type="entry name" value="NTP-PPase_dUTPase"/>
    <property type="match status" value="1"/>
</dbReference>
<protein>
    <submittedName>
        <fullName evidence="1">dUTP diphosphatase</fullName>
    </submittedName>
</protein>
<gene>
    <name evidence="1" type="ORF">I6N98_08515</name>
</gene>
<dbReference type="InterPro" id="IPR014871">
    <property type="entry name" value="dUTPase/dCTP_pyrophosphatase"/>
</dbReference>
<dbReference type="Pfam" id="PF08761">
    <property type="entry name" value="dUTPase_2"/>
    <property type="match status" value="1"/>
</dbReference>
<accession>A0A7T4URS6</accession>
<dbReference type="AlphaFoldDB" id="A0A7T4URS6"/>
<dbReference type="SUPFAM" id="SSF101386">
    <property type="entry name" value="all-alpha NTP pyrophosphatases"/>
    <property type="match status" value="1"/>
</dbReference>